<protein>
    <submittedName>
        <fullName evidence="2">Uncharacterized protein</fullName>
    </submittedName>
</protein>
<dbReference type="AlphaFoldDB" id="A0AAV4SPE1"/>
<proteinExistence type="predicted"/>
<feature type="compositionally biased region" description="Basic and acidic residues" evidence="1">
    <location>
        <begin position="16"/>
        <end position="32"/>
    </location>
</feature>
<dbReference type="EMBL" id="BPLQ01008196">
    <property type="protein sequence ID" value="GIY35635.1"/>
    <property type="molecule type" value="Genomic_DNA"/>
</dbReference>
<evidence type="ECO:0000256" key="1">
    <source>
        <dbReference type="SAM" id="MobiDB-lite"/>
    </source>
</evidence>
<name>A0AAV4SPE1_9ARAC</name>
<sequence>MVTPRVKGRRAFSEFLEMKSKQTPERETREEGAESSLFDSGVDSVDENQSRSRSAVTSEITAHSSAFRVFLPLRNVFFRFRFDKTLIPDHLRG</sequence>
<evidence type="ECO:0000313" key="3">
    <source>
        <dbReference type="Proteomes" id="UP001054837"/>
    </source>
</evidence>
<evidence type="ECO:0000313" key="2">
    <source>
        <dbReference type="EMBL" id="GIY35635.1"/>
    </source>
</evidence>
<dbReference type="Proteomes" id="UP001054837">
    <property type="component" value="Unassembled WGS sequence"/>
</dbReference>
<reference evidence="2 3" key="1">
    <citation type="submission" date="2021-06" db="EMBL/GenBank/DDBJ databases">
        <title>Caerostris darwini draft genome.</title>
        <authorList>
            <person name="Kono N."/>
            <person name="Arakawa K."/>
        </authorList>
    </citation>
    <scope>NUCLEOTIDE SEQUENCE [LARGE SCALE GENOMIC DNA]</scope>
</reference>
<organism evidence="2 3">
    <name type="scientific">Caerostris darwini</name>
    <dbReference type="NCBI Taxonomy" id="1538125"/>
    <lineage>
        <taxon>Eukaryota</taxon>
        <taxon>Metazoa</taxon>
        <taxon>Ecdysozoa</taxon>
        <taxon>Arthropoda</taxon>
        <taxon>Chelicerata</taxon>
        <taxon>Arachnida</taxon>
        <taxon>Araneae</taxon>
        <taxon>Araneomorphae</taxon>
        <taxon>Entelegynae</taxon>
        <taxon>Araneoidea</taxon>
        <taxon>Araneidae</taxon>
        <taxon>Caerostris</taxon>
    </lineage>
</organism>
<keyword evidence="3" id="KW-1185">Reference proteome</keyword>
<gene>
    <name evidence="2" type="ORF">CDAR_184821</name>
</gene>
<accession>A0AAV4SPE1</accession>
<comment type="caution">
    <text evidence="2">The sequence shown here is derived from an EMBL/GenBank/DDBJ whole genome shotgun (WGS) entry which is preliminary data.</text>
</comment>
<feature type="region of interest" description="Disordered" evidence="1">
    <location>
        <begin position="13"/>
        <end position="51"/>
    </location>
</feature>